<dbReference type="PANTHER" id="PTHR37841">
    <property type="entry name" value="GLR2918 PROTEIN"/>
    <property type="match status" value="1"/>
</dbReference>
<evidence type="ECO:0000313" key="3">
    <source>
        <dbReference type="Proteomes" id="UP000266183"/>
    </source>
</evidence>
<dbReference type="OrthoDB" id="2485468at2"/>
<accession>A0A385SWP3</accession>
<name>A0A385SWP3_9BACT</name>
<evidence type="ECO:0000313" key="2">
    <source>
        <dbReference type="EMBL" id="AYB34711.1"/>
    </source>
</evidence>
<evidence type="ECO:0000256" key="1">
    <source>
        <dbReference type="SAM" id="SignalP"/>
    </source>
</evidence>
<keyword evidence="3" id="KW-1185">Reference proteome</keyword>
<dbReference type="SUPFAM" id="SSF69360">
    <property type="entry name" value="Cell wall binding repeat"/>
    <property type="match status" value="1"/>
</dbReference>
<sequence>MKTFPLLLALLWIPFSVMAQDYLVRFKKNGKYGYKNEKDQIIIPAKYDFSSDFYGKLTPVKLNHTWGFINKKGVLVTPLKYDSADDYFPSTDRAWVLYKGKAGMIDGTGKEVIPTKYDALGHAFGYGVDYIRNNKKYGLISKDGVELASPQYDSMTVDYAWRENRIGVRLNGKWGFIDLEGNLKVPCRYDAVEEFQEGHALVTLNTKKGFVNREGVEIIPPVYDEATTFYRYAAAVKRDGKWGFVNEKGEVLGKIEYQSVGEFRFDKFAAVELDGHWGMVDTEGNVVVPLRFSSVKIVFTDDQKNVFVATRLGGRWGVVDTKGNTIAQQKYDEIYLDYDKIAFKLDGKQGYIDKDGKEVWR</sequence>
<dbReference type="Pfam" id="PF14903">
    <property type="entry name" value="WG_beta_rep"/>
    <property type="match status" value="7"/>
</dbReference>
<dbReference type="AlphaFoldDB" id="A0A385SWP3"/>
<keyword evidence="1" id="KW-0732">Signal</keyword>
<dbReference type="Proteomes" id="UP000266183">
    <property type="component" value="Chromosome"/>
</dbReference>
<protein>
    <submittedName>
        <fullName evidence="2">WG repeat-containing protein</fullName>
    </submittedName>
</protein>
<dbReference type="PANTHER" id="PTHR37841:SF1">
    <property type="entry name" value="DUF3298 DOMAIN-CONTAINING PROTEIN"/>
    <property type="match status" value="1"/>
</dbReference>
<organism evidence="2 3">
    <name type="scientific">Chryseolinea soli</name>
    <dbReference type="NCBI Taxonomy" id="2321403"/>
    <lineage>
        <taxon>Bacteria</taxon>
        <taxon>Pseudomonadati</taxon>
        <taxon>Bacteroidota</taxon>
        <taxon>Cytophagia</taxon>
        <taxon>Cytophagales</taxon>
        <taxon>Fulvivirgaceae</taxon>
        <taxon>Chryseolinea</taxon>
    </lineage>
</organism>
<reference evidence="3" key="1">
    <citation type="submission" date="2018-09" db="EMBL/GenBank/DDBJ databases">
        <title>Chryseolinea sp. KIS68-18 isolated from soil.</title>
        <authorList>
            <person name="Weon H.-Y."/>
            <person name="Kwon S.-W."/>
            <person name="Lee S.A."/>
        </authorList>
    </citation>
    <scope>NUCLEOTIDE SEQUENCE [LARGE SCALE GENOMIC DNA]</scope>
    <source>
        <strain evidence="3">KIS68-18</strain>
    </source>
</reference>
<dbReference type="RefSeq" id="WP_119757969.1">
    <property type="nucleotide sequence ID" value="NZ_CP032382.1"/>
</dbReference>
<dbReference type="EMBL" id="CP032382">
    <property type="protein sequence ID" value="AYB34711.1"/>
    <property type="molecule type" value="Genomic_DNA"/>
</dbReference>
<feature type="signal peptide" evidence="1">
    <location>
        <begin position="1"/>
        <end position="19"/>
    </location>
</feature>
<dbReference type="InterPro" id="IPR032774">
    <property type="entry name" value="WG_beta_rep"/>
</dbReference>
<gene>
    <name evidence="2" type="ORF">D4L85_30830</name>
</gene>
<dbReference type="KEGG" id="chk:D4L85_30830"/>
<feature type="chain" id="PRO_5017270888" evidence="1">
    <location>
        <begin position="20"/>
        <end position="361"/>
    </location>
</feature>
<proteinExistence type="predicted"/>